<dbReference type="PANTHER" id="PTHR34406">
    <property type="entry name" value="PROTEIN YCEI"/>
    <property type="match status" value="1"/>
</dbReference>
<dbReference type="AlphaFoldDB" id="A0A853CQA7"/>
<comment type="similarity">
    <text evidence="1">Belongs to the UPF0312 family.</text>
</comment>
<gene>
    <name evidence="3" type="ORF">GGQ55_005227</name>
</gene>
<keyword evidence="4" id="KW-1185">Reference proteome</keyword>
<dbReference type="Proteomes" id="UP000541969">
    <property type="component" value="Unassembled WGS sequence"/>
</dbReference>
<name>A0A853CQA7_9ACTN</name>
<protein>
    <submittedName>
        <fullName evidence="3">Polyisoprenoid-binding protein YceI</fullName>
    </submittedName>
</protein>
<reference evidence="3 4" key="1">
    <citation type="submission" date="2020-07" db="EMBL/GenBank/DDBJ databases">
        <title>Sequencing the genomes of 1000 actinobacteria strains.</title>
        <authorList>
            <person name="Klenk H.-P."/>
        </authorList>
    </citation>
    <scope>NUCLEOTIDE SEQUENCE [LARGE SCALE GENOMIC DNA]</scope>
    <source>
        <strain evidence="3 4">DSM 104001</strain>
    </source>
</reference>
<dbReference type="SMART" id="SM00867">
    <property type="entry name" value="YceI"/>
    <property type="match status" value="1"/>
</dbReference>
<dbReference type="SUPFAM" id="SSF101874">
    <property type="entry name" value="YceI-like"/>
    <property type="match status" value="1"/>
</dbReference>
<dbReference type="RefSeq" id="WP_179721973.1">
    <property type="nucleotide sequence ID" value="NZ_JACBZT010000001.1"/>
</dbReference>
<organism evidence="3 4">
    <name type="scientific">Petropleomorpha daqingensis</name>
    <dbReference type="NCBI Taxonomy" id="2026353"/>
    <lineage>
        <taxon>Bacteria</taxon>
        <taxon>Bacillati</taxon>
        <taxon>Actinomycetota</taxon>
        <taxon>Actinomycetes</taxon>
        <taxon>Geodermatophilales</taxon>
        <taxon>Geodermatophilaceae</taxon>
        <taxon>Petropleomorpha</taxon>
    </lineage>
</organism>
<evidence type="ECO:0000256" key="1">
    <source>
        <dbReference type="ARBA" id="ARBA00008812"/>
    </source>
</evidence>
<accession>A0A853CQA7</accession>
<evidence type="ECO:0000313" key="4">
    <source>
        <dbReference type="Proteomes" id="UP000541969"/>
    </source>
</evidence>
<evidence type="ECO:0000259" key="2">
    <source>
        <dbReference type="SMART" id="SM00867"/>
    </source>
</evidence>
<dbReference type="Gene3D" id="2.40.128.110">
    <property type="entry name" value="Lipid/polyisoprenoid-binding, YceI-like"/>
    <property type="match status" value="1"/>
</dbReference>
<dbReference type="PANTHER" id="PTHR34406:SF1">
    <property type="entry name" value="PROTEIN YCEI"/>
    <property type="match status" value="1"/>
</dbReference>
<dbReference type="EMBL" id="JACBZT010000001">
    <property type="protein sequence ID" value="NYJ08949.1"/>
    <property type="molecule type" value="Genomic_DNA"/>
</dbReference>
<dbReference type="Pfam" id="PF04264">
    <property type="entry name" value="YceI"/>
    <property type="match status" value="1"/>
</dbReference>
<sequence>MTAPLLAAGTWTVSDSRTRVTFSVGNLGTQAHGSVACSWGELRLDAEGCPAAVRAEMDLNSLDTGIARRDADLRKPRLLDIDRHPTMVWTAERFTPRDDGSWTAEGVLSVRGTSAPLTVTGAAETDGPWLRVRATGELDRRSVGIRAPSILIGRTVRIEVDAWLTPSLP</sequence>
<dbReference type="InterPro" id="IPR007372">
    <property type="entry name" value="Lipid/polyisoprenoid-bd_YceI"/>
</dbReference>
<proteinExistence type="inferred from homology"/>
<comment type="caution">
    <text evidence="3">The sequence shown here is derived from an EMBL/GenBank/DDBJ whole genome shotgun (WGS) entry which is preliminary data.</text>
</comment>
<evidence type="ECO:0000313" key="3">
    <source>
        <dbReference type="EMBL" id="NYJ08949.1"/>
    </source>
</evidence>
<feature type="domain" description="Lipid/polyisoprenoid-binding YceI-like" evidence="2">
    <location>
        <begin position="10"/>
        <end position="165"/>
    </location>
</feature>
<dbReference type="InterPro" id="IPR036761">
    <property type="entry name" value="TTHA0802/YceI-like_sf"/>
</dbReference>